<feature type="compositionally biased region" description="Basic residues" evidence="12">
    <location>
        <begin position="67"/>
        <end position="86"/>
    </location>
</feature>
<dbReference type="InterPro" id="IPR023214">
    <property type="entry name" value="HAD_sf"/>
</dbReference>
<evidence type="ECO:0000256" key="3">
    <source>
        <dbReference type="ARBA" id="ARBA00022692"/>
    </source>
</evidence>
<feature type="transmembrane region" description="Helical" evidence="11">
    <location>
        <begin position="426"/>
        <end position="448"/>
    </location>
</feature>
<dbReference type="SFLD" id="SFLDF00027">
    <property type="entry name" value="p-type_atpase"/>
    <property type="match status" value="1"/>
</dbReference>
<keyword evidence="5 11" id="KW-0547">Nucleotide-binding</keyword>
<dbReference type="GO" id="GO:0009642">
    <property type="term" value="P:response to light intensity"/>
    <property type="evidence" value="ECO:0007669"/>
    <property type="project" value="EnsemblPlants"/>
</dbReference>
<proteinExistence type="inferred from homology"/>
<feature type="transmembrane region" description="Helical" evidence="11">
    <location>
        <begin position="674"/>
        <end position="698"/>
    </location>
</feature>
<dbReference type="GO" id="GO:0005524">
    <property type="term" value="F:ATP binding"/>
    <property type="evidence" value="ECO:0007669"/>
    <property type="project" value="UniProtKB-UniRule"/>
</dbReference>
<evidence type="ECO:0000256" key="10">
    <source>
        <dbReference type="ARBA" id="ARBA00023136"/>
    </source>
</evidence>
<dbReference type="InterPro" id="IPR059000">
    <property type="entry name" value="ATPase_P-type_domA"/>
</dbReference>
<dbReference type="InterPro" id="IPR018303">
    <property type="entry name" value="ATPase_P-typ_P_site"/>
</dbReference>
<dbReference type="GO" id="GO:0016463">
    <property type="term" value="F:P-type zinc transporter activity"/>
    <property type="evidence" value="ECO:0007669"/>
    <property type="project" value="EnsemblPlants"/>
</dbReference>
<evidence type="ECO:0000256" key="8">
    <source>
        <dbReference type="ARBA" id="ARBA00022967"/>
    </source>
</evidence>
<evidence type="ECO:0000256" key="6">
    <source>
        <dbReference type="ARBA" id="ARBA00022840"/>
    </source>
</evidence>
<dbReference type="Pfam" id="PF00122">
    <property type="entry name" value="E1-E2_ATPase"/>
    <property type="match status" value="1"/>
</dbReference>
<keyword evidence="9 11" id="KW-1133">Transmembrane helix</keyword>
<dbReference type="SUPFAM" id="SSF56784">
    <property type="entry name" value="HAD-like"/>
    <property type="match status" value="1"/>
</dbReference>
<dbReference type="HOGENOM" id="CLU_001771_6_3_1"/>
<feature type="region of interest" description="Disordered" evidence="12">
    <location>
        <begin position="334"/>
        <end position="370"/>
    </location>
</feature>
<dbReference type="NCBIfam" id="TIGR01494">
    <property type="entry name" value="ATPase_P-type"/>
    <property type="match status" value="2"/>
</dbReference>
<evidence type="ECO:0000256" key="1">
    <source>
        <dbReference type="ARBA" id="ARBA00004141"/>
    </source>
</evidence>
<dbReference type="NCBIfam" id="TIGR01525">
    <property type="entry name" value="ATPase-IB_hvy"/>
    <property type="match status" value="1"/>
</dbReference>
<evidence type="ECO:0000256" key="5">
    <source>
        <dbReference type="ARBA" id="ARBA00022741"/>
    </source>
</evidence>
<dbReference type="eggNOG" id="KOG0207">
    <property type="taxonomic scope" value="Eukaryota"/>
</dbReference>
<feature type="domain" description="P-type ATPase A" evidence="13">
    <location>
        <begin position="528"/>
        <end position="615"/>
    </location>
</feature>
<comment type="similarity">
    <text evidence="2 11">Belongs to the cation transport ATPase (P-type) (TC 3.A.3) family. Type IB subfamily.</text>
</comment>
<dbReference type="PANTHER" id="PTHR43079">
    <property type="entry name" value="PROBABLE CADMIUM/ZINC-TRANSPORTING ATPASE HMA1"/>
    <property type="match status" value="1"/>
</dbReference>
<dbReference type="STRING" id="4537.A0A0E0LEX7"/>
<evidence type="ECO:0000313" key="14">
    <source>
        <dbReference type="EnsemblPlants" id="OPUNC06G23130.1"/>
    </source>
</evidence>
<dbReference type="GO" id="GO:0009941">
    <property type="term" value="C:chloroplast envelope"/>
    <property type="evidence" value="ECO:0007669"/>
    <property type="project" value="EnsemblPlants"/>
</dbReference>
<protein>
    <recommendedName>
        <fullName evidence="13">P-type ATPase A domain-containing protein</fullName>
    </recommendedName>
</protein>
<keyword evidence="3 11" id="KW-0812">Transmembrane</keyword>
<dbReference type="PANTHER" id="PTHR43079:SF1">
    <property type="entry name" value="CADMIUM_ZINC-TRANSPORTING ATPASE HMA1, CHLOROPLASTIC-RELATED"/>
    <property type="match status" value="1"/>
</dbReference>
<dbReference type="Gene3D" id="3.40.50.1000">
    <property type="entry name" value="HAD superfamily/HAD-like"/>
    <property type="match status" value="1"/>
</dbReference>
<keyword evidence="6 11" id="KW-0067">ATP-binding</keyword>
<reference evidence="14" key="1">
    <citation type="submission" date="2015-04" db="UniProtKB">
        <authorList>
            <consortium name="EnsemblPlants"/>
        </authorList>
    </citation>
    <scope>IDENTIFICATION</scope>
</reference>
<dbReference type="GO" id="GO:0046872">
    <property type="term" value="F:metal ion binding"/>
    <property type="evidence" value="ECO:0007669"/>
    <property type="project" value="UniProtKB-KW"/>
</dbReference>
<organism evidence="14">
    <name type="scientific">Oryza punctata</name>
    <name type="common">Red rice</name>
    <dbReference type="NCBI Taxonomy" id="4537"/>
    <lineage>
        <taxon>Eukaryota</taxon>
        <taxon>Viridiplantae</taxon>
        <taxon>Streptophyta</taxon>
        <taxon>Embryophyta</taxon>
        <taxon>Tracheophyta</taxon>
        <taxon>Spermatophyta</taxon>
        <taxon>Magnoliopsida</taxon>
        <taxon>Liliopsida</taxon>
        <taxon>Poales</taxon>
        <taxon>Poaceae</taxon>
        <taxon>BOP clade</taxon>
        <taxon>Oryzoideae</taxon>
        <taxon>Oryzeae</taxon>
        <taxon>Oryzinae</taxon>
        <taxon>Oryza</taxon>
    </lineage>
</organism>
<evidence type="ECO:0000256" key="9">
    <source>
        <dbReference type="ARBA" id="ARBA00022989"/>
    </source>
</evidence>
<keyword evidence="8" id="KW-1278">Translocase</keyword>
<dbReference type="PRINTS" id="PR00119">
    <property type="entry name" value="CATATPASE"/>
</dbReference>
<evidence type="ECO:0000256" key="2">
    <source>
        <dbReference type="ARBA" id="ARBA00006024"/>
    </source>
</evidence>
<accession>A0A0E0LEX7</accession>
<evidence type="ECO:0000256" key="4">
    <source>
        <dbReference type="ARBA" id="ARBA00022723"/>
    </source>
</evidence>
<dbReference type="InterPro" id="IPR027256">
    <property type="entry name" value="P-typ_ATPase_IB"/>
</dbReference>
<evidence type="ECO:0000256" key="7">
    <source>
        <dbReference type="ARBA" id="ARBA00022842"/>
    </source>
</evidence>
<dbReference type="SFLD" id="SFLDG00002">
    <property type="entry name" value="C1.7:_P-type_atpase_like"/>
    <property type="match status" value="1"/>
</dbReference>
<evidence type="ECO:0000256" key="11">
    <source>
        <dbReference type="RuleBase" id="RU362081"/>
    </source>
</evidence>
<keyword evidence="4 11" id="KW-0479">Metal-binding</keyword>
<dbReference type="InterPro" id="IPR008250">
    <property type="entry name" value="ATPase_P-typ_transduc_dom_A_sf"/>
</dbReference>
<evidence type="ECO:0000256" key="12">
    <source>
        <dbReference type="SAM" id="MobiDB-lite"/>
    </source>
</evidence>
<feature type="region of interest" description="Disordered" evidence="12">
    <location>
        <begin position="32"/>
        <end position="91"/>
    </location>
</feature>
<keyword evidence="15" id="KW-1185">Reference proteome</keyword>
<dbReference type="InterPro" id="IPR036412">
    <property type="entry name" value="HAD-like_sf"/>
</dbReference>
<dbReference type="Gene3D" id="3.40.1110.10">
    <property type="entry name" value="Calcium-transporting ATPase, cytoplasmic domain N"/>
    <property type="match status" value="1"/>
</dbReference>
<reference evidence="14" key="2">
    <citation type="submission" date="2018-05" db="EMBL/GenBank/DDBJ databases">
        <title>OpunRS2 (Oryza punctata Reference Sequence Version 2).</title>
        <authorList>
            <person name="Zhang J."/>
            <person name="Kudrna D."/>
            <person name="Lee S."/>
            <person name="Talag J."/>
            <person name="Welchert J."/>
            <person name="Wing R.A."/>
        </authorList>
    </citation>
    <scope>NUCLEOTIDE SEQUENCE [LARGE SCALE GENOMIC DNA]</scope>
</reference>
<dbReference type="SFLD" id="SFLDS00003">
    <property type="entry name" value="Haloacid_Dehalogenase"/>
    <property type="match status" value="1"/>
</dbReference>
<feature type="transmembrane region" description="Helical" evidence="11">
    <location>
        <begin position="394"/>
        <end position="414"/>
    </location>
</feature>
<dbReference type="InterPro" id="IPR023299">
    <property type="entry name" value="ATPase_P-typ_cyto_dom_N"/>
</dbReference>
<dbReference type="PROSITE" id="PS00154">
    <property type="entry name" value="ATPASE_E1_E2"/>
    <property type="match status" value="1"/>
</dbReference>
<dbReference type="Pfam" id="PF00702">
    <property type="entry name" value="Hydrolase"/>
    <property type="match status" value="1"/>
</dbReference>
<dbReference type="GO" id="GO:0016020">
    <property type="term" value="C:membrane"/>
    <property type="evidence" value="ECO:0007669"/>
    <property type="project" value="UniProtKB-SubCell"/>
</dbReference>
<dbReference type="Gene3D" id="2.70.150.10">
    <property type="entry name" value="Calcium-transporting ATPase, cytoplasmic transduction domain A"/>
    <property type="match status" value="1"/>
</dbReference>
<dbReference type="OMA" id="IIMIFGH"/>
<feature type="compositionally biased region" description="Basic residues" evidence="12">
    <location>
        <begin position="339"/>
        <end position="361"/>
    </location>
</feature>
<dbReference type="CDD" id="cd02079">
    <property type="entry name" value="P-type_ATPase_HM"/>
    <property type="match status" value="1"/>
</dbReference>
<sequence length="1094" mass="117215">MQLRSAIVLPPLPLSTHRGVLPMSSAFPHLRRRCARRSPRPATKSPLLRARRSLPFTPRAHGDQHHGHGHCHCHHHHHNNRHKVGVHGHGAGGRGAAVMRVARAIGWADVADALREHLQVSCIAIGLLLVAAACQHMAALNFAMHLQATAITIALPLVGVNLSSAAFKNEASSWMEEFHGNLEEMTRFRDRRAVPSTVIRHRLARSLSILHTPPAQNSKPNRGPSLLLSSHHSHQSTPTPPRPSPRRHHAIPSPPTPRGASPPTRSAMQFLTAASASSATASPLPPPSAHLLRLSRPPPFPHLRRRCAPHLPSKPLNLAAKSPLLLARRSLPFAPRAHGDHHHGHHHHHHHHGHGHHGHEHSHHEVHGSGGGAAVMRVAKAIGWADVADALREHLQVCCISLGLLLIAAACPHIPVLNSVRRLQDALIAVAFPLVGVSAALDALVNIADGKINIHVLMALAAFASIFMGNSLEGGLLLAMFNLAHIAEEHFTSKSMIDVRELKENHPEFALLLETCGDQSAQFANLCYTKVPVHDLEVGSHILVRAGEAVPVDGEVYQGSSTVTIEHLTGETKPLERTVGDAIPGGARNLEGMMIVKVTKSWEDSTLNRIVQLTEEGQLNKPKLQRWLDEFGEHYSRVVVALSLVVALLGPLLFKWPFFGNSVCRGSIYRGLGLMVAASPCALAVAPLAYATAISSLASKGILLKGGHVLDALSACQSIAFDKTGTLTTGKLMCKAIEPIHGHLDVTNDFSDQACCTPNCESEALAVAAAMEKGTTHPIGRAVLDHSVGKDLPMVAVESFECLPGRGVVATLSGVKAGNNEDELSKASIGSVEYISSLYRSSGESQQIKEAVKASAFGPEFVQAALSVDKKVTLFHFEDEPRSGVCEVISTLRDKAKLRIMMLTGDHESSALRVAKTVCIDEVHCCLKPEDKLNKVKAVSREGGGGLIMVGDGINDAPALAAATVGIVLAQRASATAVAVADVLLLQDNICGVPFCIAKARQTTSLVKQSVALALSCIVFAALPSVLGFLPLWLTVLLHEGGTLLVCLNSIRALNSPTWSWVDDIRQLINSLRKYISSKLQSTSSNYVADAVPL</sequence>
<dbReference type="EnsemblPlants" id="OPUNC06G23130.1">
    <property type="protein sequence ID" value="OPUNC06G23130.1"/>
    <property type="gene ID" value="OPUNC06G23130"/>
</dbReference>
<feature type="transmembrane region" description="Helical" evidence="11">
    <location>
        <begin position="454"/>
        <end position="472"/>
    </location>
</feature>
<dbReference type="GO" id="GO:0006878">
    <property type="term" value="P:intracellular copper ion homeostasis"/>
    <property type="evidence" value="ECO:0007669"/>
    <property type="project" value="EnsemblPlants"/>
</dbReference>
<comment type="subcellular location">
    <subcellularLocation>
        <location evidence="1">Membrane</location>
        <topology evidence="1">Multi-pass membrane protein</topology>
    </subcellularLocation>
</comment>
<dbReference type="InterPro" id="IPR001757">
    <property type="entry name" value="P_typ_ATPase"/>
</dbReference>
<keyword evidence="7" id="KW-0460">Magnesium</keyword>
<dbReference type="GO" id="GO:0016887">
    <property type="term" value="F:ATP hydrolysis activity"/>
    <property type="evidence" value="ECO:0007669"/>
    <property type="project" value="EnsemblPlants"/>
</dbReference>
<dbReference type="SUPFAM" id="SSF81653">
    <property type="entry name" value="Calcium ATPase, transduction domain A"/>
    <property type="match status" value="1"/>
</dbReference>
<dbReference type="InterPro" id="IPR023298">
    <property type="entry name" value="ATPase_P-typ_TM_dom_sf"/>
</dbReference>
<feature type="compositionally biased region" description="Low complexity" evidence="12">
    <location>
        <begin position="258"/>
        <end position="282"/>
    </location>
</feature>
<keyword evidence="10 11" id="KW-0472">Membrane</keyword>
<dbReference type="AlphaFoldDB" id="A0A0E0LEX7"/>
<dbReference type="GO" id="GO:0010312">
    <property type="term" value="P:detoxification of zinc ion"/>
    <property type="evidence" value="ECO:0007669"/>
    <property type="project" value="EnsemblPlants"/>
</dbReference>
<dbReference type="Gramene" id="OPUNC06G23130.1">
    <property type="protein sequence ID" value="OPUNC06G23130.1"/>
    <property type="gene ID" value="OPUNC06G23130"/>
</dbReference>
<dbReference type="InterPro" id="IPR044492">
    <property type="entry name" value="P_typ_ATPase_HD_dom"/>
</dbReference>
<name>A0A0E0LEX7_ORYPU</name>
<evidence type="ECO:0000259" key="13">
    <source>
        <dbReference type="Pfam" id="PF00122"/>
    </source>
</evidence>
<dbReference type="Proteomes" id="UP000026962">
    <property type="component" value="Chromosome 6"/>
</dbReference>
<dbReference type="SUPFAM" id="SSF81665">
    <property type="entry name" value="Calcium ATPase, transmembrane domain M"/>
    <property type="match status" value="1"/>
</dbReference>
<feature type="region of interest" description="Disordered" evidence="12">
    <location>
        <begin position="209"/>
        <end position="297"/>
    </location>
</feature>
<dbReference type="InterPro" id="IPR051949">
    <property type="entry name" value="Cation_Transport_ATPase"/>
</dbReference>
<feature type="transmembrane region" description="Helical" evidence="11">
    <location>
        <begin position="635"/>
        <end position="654"/>
    </location>
</feature>
<evidence type="ECO:0000313" key="15">
    <source>
        <dbReference type="Proteomes" id="UP000026962"/>
    </source>
</evidence>